<keyword evidence="8" id="KW-0283">Flagellar rotation</keyword>
<dbReference type="EMBL" id="MLJW01000319">
    <property type="protein sequence ID" value="OIQ89684.1"/>
    <property type="molecule type" value="Genomic_DNA"/>
</dbReference>
<dbReference type="AlphaFoldDB" id="A0A1J5RC35"/>
<feature type="domain" description="Motility protein A N-terminal" evidence="15">
    <location>
        <begin position="4"/>
        <end position="93"/>
    </location>
</feature>
<feature type="transmembrane region" description="Helical" evidence="13">
    <location>
        <begin position="32"/>
        <end position="50"/>
    </location>
</feature>
<dbReference type="Pfam" id="PF01618">
    <property type="entry name" value="MotA_ExbB"/>
    <property type="match status" value="1"/>
</dbReference>
<reference evidence="16" key="1">
    <citation type="submission" date="2016-10" db="EMBL/GenBank/DDBJ databases">
        <title>Sequence of Gallionella enrichment culture.</title>
        <authorList>
            <person name="Poehlein A."/>
            <person name="Muehling M."/>
            <person name="Daniel R."/>
        </authorList>
    </citation>
    <scope>NUCLEOTIDE SEQUENCE</scope>
</reference>
<evidence type="ECO:0000256" key="6">
    <source>
        <dbReference type="ARBA" id="ARBA00022519"/>
    </source>
</evidence>
<feature type="domain" description="MotA/TolQ/ExbB proton channel" evidence="14">
    <location>
        <begin position="141"/>
        <end position="239"/>
    </location>
</feature>
<keyword evidence="9" id="KW-0375">Hydrogen ion transport</keyword>
<evidence type="ECO:0000256" key="1">
    <source>
        <dbReference type="ARBA" id="ARBA00004429"/>
    </source>
</evidence>
<feature type="transmembrane region" description="Helical" evidence="13">
    <location>
        <begin position="201"/>
        <end position="220"/>
    </location>
</feature>
<evidence type="ECO:0000256" key="11">
    <source>
        <dbReference type="ARBA" id="ARBA00023065"/>
    </source>
</evidence>
<evidence type="ECO:0000256" key="7">
    <source>
        <dbReference type="ARBA" id="ARBA00022692"/>
    </source>
</evidence>
<evidence type="ECO:0000256" key="13">
    <source>
        <dbReference type="SAM" id="Phobius"/>
    </source>
</evidence>
<dbReference type="InterPro" id="IPR000540">
    <property type="entry name" value="Flag_MotA_CS"/>
</dbReference>
<evidence type="ECO:0000256" key="10">
    <source>
        <dbReference type="ARBA" id="ARBA00022989"/>
    </source>
</evidence>
<feature type="transmembrane region" description="Helical" evidence="13">
    <location>
        <begin position="172"/>
        <end position="189"/>
    </location>
</feature>
<evidence type="ECO:0000259" key="14">
    <source>
        <dbReference type="Pfam" id="PF01618"/>
    </source>
</evidence>
<evidence type="ECO:0000313" key="16">
    <source>
        <dbReference type="EMBL" id="OIQ89684.1"/>
    </source>
</evidence>
<dbReference type="GO" id="GO:1902600">
    <property type="term" value="P:proton transmembrane transport"/>
    <property type="evidence" value="ECO:0007669"/>
    <property type="project" value="UniProtKB-KW"/>
</dbReference>
<dbReference type="GO" id="GO:0005886">
    <property type="term" value="C:plasma membrane"/>
    <property type="evidence" value="ECO:0007669"/>
    <property type="project" value="UniProtKB-SubCell"/>
</dbReference>
<comment type="subcellular location">
    <subcellularLocation>
        <location evidence="1">Cell inner membrane</location>
        <topology evidence="1">Multi-pass membrane protein</topology>
    </subcellularLocation>
</comment>
<dbReference type="InterPro" id="IPR046786">
    <property type="entry name" value="MotA_N"/>
</dbReference>
<comment type="similarity">
    <text evidence="2">Belongs to the MotA family.</text>
</comment>
<keyword evidence="4" id="KW-1003">Cell membrane</keyword>
<proteinExistence type="inferred from homology"/>
<protein>
    <submittedName>
        <fullName evidence="16">Motility protein A</fullName>
    </submittedName>
</protein>
<dbReference type="GO" id="GO:0006935">
    <property type="term" value="P:chemotaxis"/>
    <property type="evidence" value="ECO:0007669"/>
    <property type="project" value="UniProtKB-KW"/>
</dbReference>
<comment type="caution">
    <text evidence="16">The sequence shown here is derived from an EMBL/GenBank/DDBJ whole genome shotgun (WGS) entry which is preliminary data.</text>
</comment>
<dbReference type="InterPro" id="IPR022522">
    <property type="entry name" value="Flagellar_motor_stator_MotA"/>
</dbReference>
<dbReference type="InterPro" id="IPR047055">
    <property type="entry name" value="MotA-like"/>
</dbReference>
<keyword evidence="6" id="KW-0997">Cell inner membrane</keyword>
<evidence type="ECO:0000256" key="2">
    <source>
        <dbReference type="ARBA" id="ARBA00008038"/>
    </source>
</evidence>
<sequence>MALLIGYILSLGAIFGGYVLEGGHAGALMQPFELLMIGGGAFGAFFASTFPKGFKATLKAFPTALKGSTYSKATYLELLTLLNDLFTRMRQNGLMSLEGDVEDPRVSEIFKKYPHILADHHILEFITDYMRLMIGGNLGVMEMENLMDVNLETHHREMEGPIHAMTRTADSMPAFGIVAAVMGVVHTMASVDQPPAVLGELVGAALVGTFLGILIGYAILAPIAARMEDRAQESTKMLECIKVALLATMNAYPPQVAVEFSRKVLYSNERPSFTELETHLREAKGK</sequence>
<dbReference type="PANTHER" id="PTHR30433:SF4">
    <property type="entry name" value="MOTILITY PROTEIN A"/>
    <property type="match status" value="1"/>
</dbReference>
<evidence type="ECO:0000256" key="12">
    <source>
        <dbReference type="ARBA" id="ARBA00023136"/>
    </source>
</evidence>
<dbReference type="PANTHER" id="PTHR30433">
    <property type="entry name" value="CHEMOTAXIS PROTEIN MOTA"/>
    <property type="match status" value="1"/>
</dbReference>
<dbReference type="GO" id="GO:0071978">
    <property type="term" value="P:bacterial-type flagellum-dependent swarming motility"/>
    <property type="evidence" value="ECO:0007669"/>
    <property type="project" value="InterPro"/>
</dbReference>
<evidence type="ECO:0000256" key="9">
    <source>
        <dbReference type="ARBA" id="ARBA00022781"/>
    </source>
</evidence>
<evidence type="ECO:0000256" key="5">
    <source>
        <dbReference type="ARBA" id="ARBA00022500"/>
    </source>
</evidence>
<keyword evidence="5" id="KW-0145">Chemotaxis</keyword>
<evidence type="ECO:0000259" key="15">
    <source>
        <dbReference type="Pfam" id="PF20560"/>
    </source>
</evidence>
<dbReference type="Pfam" id="PF20560">
    <property type="entry name" value="MotA_N"/>
    <property type="match status" value="1"/>
</dbReference>
<dbReference type="NCBIfam" id="TIGR03818">
    <property type="entry name" value="MotA1"/>
    <property type="match status" value="1"/>
</dbReference>
<organism evidence="16">
    <name type="scientific">mine drainage metagenome</name>
    <dbReference type="NCBI Taxonomy" id="410659"/>
    <lineage>
        <taxon>unclassified sequences</taxon>
        <taxon>metagenomes</taxon>
        <taxon>ecological metagenomes</taxon>
    </lineage>
</organism>
<keyword evidence="12 13" id="KW-0472">Membrane</keyword>
<accession>A0A1J5RC35</accession>
<evidence type="ECO:0000256" key="8">
    <source>
        <dbReference type="ARBA" id="ARBA00022779"/>
    </source>
</evidence>
<gene>
    <name evidence="16" type="primary">motA_9</name>
    <name evidence="16" type="ORF">GALL_283990</name>
</gene>
<name>A0A1J5RC35_9ZZZZ</name>
<dbReference type="PROSITE" id="PS01307">
    <property type="entry name" value="MOTA"/>
    <property type="match status" value="1"/>
</dbReference>
<keyword evidence="3" id="KW-0813">Transport</keyword>
<dbReference type="InterPro" id="IPR002898">
    <property type="entry name" value="MotA_ExbB_proton_chnl"/>
</dbReference>
<keyword evidence="7 13" id="KW-0812">Transmembrane</keyword>
<evidence type="ECO:0000256" key="4">
    <source>
        <dbReference type="ARBA" id="ARBA00022475"/>
    </source>
</evidence>
<keyword evidence="10 13" id="KW-1133">Transmembrane helix</keyword>
<evidence type="ECO:0000256" key="3">
    <source>
        <dbReference type="ARBA" id="ARBA00022448"/>
    </source>
</evidence>
<keyword evidence="11" id="KW-0406">Ion transport</keyword>